<dbReference type="EMBL" id="JAAOAQ010000123">
    <property type="protein sequence ID" value="KAF5566051.1"/>
    <property type="molecule type" value="Genomic_DNA"/>
</dbReference>
<dbReference type="OrthoDB" id="5080867at2759"/>
<organism evidence="1 2">
    <name type="scientific">Fusarium phyllophilum</name>
    <dbReference type="NCBI Taxonomy" id="47803"/>
    <lineage>
        <taxon>Eukaryota</taxon>
        <taxon>Fungi</taxon>
        <taxon>Dikarya</taxon>
        <taxon>Ascomycota</taxon>
        <taxon>Pezizomycotina</taxon>
        <taxon>Sordariomycetes</taxon>
        <taxon>Hypocreomycetidae</taxon>
        <taxon>Hypocreales</taxon>
        <taxon>Nectriaceae</taxon>
        <taxon>Fusarium</taxon>
        <taxon>Fusarium fujikuroi species complex</taxon>
    </lineage>
</organism>
<accession>A0A8H5K4S4</accession>
<proteinExistence type="predicted"/>
<dbReference type="Proteomes" id="UP000582016">
    <property type="component" value="Unassembled WGS sequence"/>
</dbReference>
<evidence type="ECO:0000313" key="2">
    <source>
        <dbReference type="Proteomes" id="UP000582016"/>
    </source>
</evidence>
<gene>
    <name evidence="1" type="ORF">FPHYL_3964</name>
</gene>
<name>A0A8H5K4S4_9HYPO</name>
<sequence length="91" mass="9954">MEFEMSDIEDTALSIAFQEVVVESVYQVSKPVMFNMIDYNSQAGPQFVSELEPVGVIDAEGALIGVCFQNSIGDDEYVMACSEIAPNACIY</sequence>
<keyword evidence="2" id="KW-1185">Reference proteome</keyword>
<reference evidence="1 2" key="1">
    <citation type="submission" date="2020-05" db="EMBL/GenBank/DDBJ databases">
        <title>Identification and distribution of gene clusters putatively required for synthesis of sphingolipid metabolism inhibitors in phylogenetically diverse species of the filamentous fungus Fusarium.</title>
        <authorList>
            <person name="Kim H.-S."/>
            <person name="Busman M."/>
            <person name="Brown D.W."/>
            <person name="Divon H."/>
            <person name="Uhlig S."/>
            <person name="Proctor R.H."/>
        </authorList>
    </citation>
    <scope>NUCLEOTIDE SEQUENCE [LARGE SCALE GENOMIC DNA]</scope>
    <source>
        <strain evidence="1 2">NRRL 13617</strain>
    </source>
</reference>
<dbReference type="AlphaFoldDB" id="A0A8H5K4S4"/>
<protein>
    <submittedName>
        <fullName evidence="1">Uncharacterized protein</fullName>
    </submittedName>
</protein>
<evidence type="ECO:0000313" key="1">
    <source>
        <dbReference type="EMBL" id="KAF5566051.1"/>
    </source>
</evidence>
<comment type="caution">
    <text evidence="1">The sequence shown here is derived from an EMBL/GenBank/DDBJ whole genome shotgun (WGS) entry which is preliminary data.</text>
</comment>